<keyword evidence="2" id="KW-0378">Hydrolase</keyword>
<sequence length="296" mass="31981">MERMIAQPCVTVAGSQMTLTTEYLTAGEGSPLLLLHGVGDSAYSWQWVIPALARTHRIYAPSLPGFGASDKPKIEYSPEFFTAFVKAFLDTLDIQQASVVGNSLGGLVSIRLALSSPSRVNALVLVDSAGLGRTLNVAMRGLTLPGTAKILGSFGRTSVGAKIWSWSFSALTLANPTRAKRDWLDRIYNMAKDPAYLEATVSALKNENTIAGQRDHEIMLDQLSKLNIPTLVIWGQNDRVLPVNHAHTAISRLPQGQLKILSDCGHIPQIEQPEAFEAALSSFLNEVVDKATTAPS</sequence>
<dbReference type="KEGG" id="cyc:PCC7424_3291"/>
<keyword evidence="3" id="KW-1185">Reference proteome</keyword>
<dbReference type="PRINTS" id="PR00111">
    <property type="entry name" value="ABHYDROLASE"/>
</dbReference>
<gene>
    <name evidence="2" type="ordered locus">PCC7424_3291</name>
</gene>
<dbReference type="PANTHER" id="PTHR46438">
    <property type="entry name" value="ALPHA/BETA-HYDROLASES SUPERFAMILY PROTEIN"/>
    <property type="match status" value="1"/>
</dbReference>
<protein>
    <submittedName>
        <fullName evidence="2">Alpha/beta hydrolase fold protein</fullName>
    </submittedName>
</protein>
<dbReference type="InterPro" id="IPR000639">
    <property type="entry name" value="Epox_hydrolase-like"/>
</dbReference>
<reference evidence="3" key="1">
    <citation type="journal article" date="2011" name="MBio">
        <title>Novel metabolic attributes of the genus Cyanothece, comprising a group of unicellular nitrogen-fixing Cyanobacteria.</title>
        <authorList>
            <person name="Bandyopadhyay A."/>
            <person name="Elvitigala T."/>
            <person name="Welsh E."/>
            <person name="Stockel J."/>
            <person name="Liberton M."/>
            <person name="Min H."/>
            <person name="Sherman L.A."/>
            <person name="Pakrasi H.B."/>
        </authorList>
    </citation>
    <scope>NUCLEOTIDE SEQUENCE [LARGE SCALE GENOMIC DNA]</scope>
    <source>
        <strain evidence="3">PCC 7424</strain>
    </source>
</reference>
<dbReference type="SUPFAM" id="SSF53474">
    <property type="entry name" value="alpha/beta-Hydrolases"/>
    <property type="match status" value="1"/>
</dbReference>
<evidence type="ECO:0000313" key="2">
    <source>
        <dbReference type="EMBL" id="ACK71690.1"/>
    </source>
</evidence>
<dbReference type="Proteomes" id="UP000002384">
    <property type="component" value="Chromosome"/>
</dbReference>
<dbReference type="PANTHER" id="PTHR46438:SF11">
    <property type="entry name" value="LIPASE-RELATED"/>
    <property type="match status" value="1"/>
</dbReference>
<dbReference type="OrthoDB" id="9780765at2"/>
<evidence type="ECO:0000313" key="3">
    <source>
        <dbReference type="Proteomes" id="UP000002384"/>
    </source>
</evidence>
<accession>B7KDZ2</accession>
<dbReference type="HOGENOM" id="CLU_020336_13_2_3"/>
<dbReference type="InterPro" id="IPR029058">
    <property type="entry name" value="AB_hydrolase_fold"/>
</dbReference>
<dbReference type="GO" id="GO:0016787">
    <property type="term" value="F:hydrolase activity"/>
    <property type="evidence" value="ECO:0007669"/>
    <property type="project" value="UniProtKB-KW"/>
</dbReference>
<name>B7KDZ2_GLOC7</name>
<organism evidence="2 3">
    <name type="scientific">Gloeothece citriformis (strain PCC 7424)</name>
    <name type="common">Cyanothece sp. (strain PCC 7424)</name>
    <dbReference type="NCBI Taxonomy" id="65393"/>
    <lineage>
        <taxon>Bacteria</taxon>
        <taxon>Bacillati</taxon>
        <taxon>Cyanobacteriota</taxon>
        <taxon>Cyanophyceae</taxon>
        <taxon>Oscillatoriophycideae</taxon>
        <taxon>Chroococcales</taxon>
        <taxon>Aphanothecaceae</taxon>
        <taxon>Gloeothece</taxon>
        <taxon>Gloeothece citriformis</taxon>
    </lineage>
</organism>
<dbReference type="EMBL" id="CP001291">
    <property type="protein sequence ID" value="ACK71690.1"/>
    <property type="molecule type" value="Genomic_DNA"/>
</dbReference>
<evidence type="ECO:0000259" key="1">
    <source>
        <dbReference type="Pfam" id="PF00561"/>
    </source>
</evidence>
<proteinExistence type="predicted"/>
<dbReference type="eggNOG" id="COG2267">
    <property type="taxonomic scope" value="Bacteria"/>
</dbReference>
<dbReference type="InterPro" id="IPR000073">
    <property type="entry name" value="AB_hydrolase_1"/>
</dbReference>
<dbReference type="Gene3D" id="3.40.50.1820">
    <property type="entry name" value="alpha/beta hydrolase"/>
    <property type="match status" value="1"/>
</dbReference>
<dbReference type="RefSeq" id="WP_015955286.1">
    <property type="nucleotide sequence ID" value="NC_011729.1"/>
</dbReference>
<dbReference type="AlphaFoldDB" id="B7KDZ2"/>
<feature type="domain" description="AB hydrolase-1" evidence="1">
    <location>
        <begin position="31"/>
        <end position="273"/>
    </location>
</feature>
<dbReference type="STRING" id="65393.PCC7424_3291"/>
<dbReference type="Pfam" id="PF00561">
    <property type="entry name" value="Abhydrolase_1"/>
    <property type="match status" value="1"/>
</dbReference>
<dbReference type="PRINTS" id="PR00412">
    <property type="entry name" value="EPOXHYDRLASE"/>
</dbReference>